<dbReference type="HAMAP" id="MF_00237">
    <property type="entry name" value="TatB"/>
    <property type="match status" value="1"/>
</dbReference>
<dbReference type="NCBIfam" id="TIGR01410">
    <property type="entry name" value="tatB"/>
    <property type="match status" value="1"/>
</dbReference>
<evidence type="ECO:0000256" key="6">
    <source>
        <dbReference type="ARBA" id="ARBA00022989"/>
    </source>
</evidence>
<evidence type="ECO:0000256" key="2">
    <source>
        <dbReference type="ARBA" id="ARBA00022448"/>
    </source>
</evidence>
<feature type="compositionally biased region" description="Pro residues" evidence="10">
    <location>
        <begin position="93"/>
        <end position="102"/>
    </location>
</feature>
<name>A0ABW0PV60_9HYPH</name>
<keyword evidence="3 9" id="KW-1003">Cell membrane</keyword>
<evidence type="ECO:0000256" key="10">
    <source>
        <dbReference type="SAM" id="MobiDB-lite"/>
    </source>
</evidence>
<keyword evidence="12" id="KW-1185">Reference proteome</keyword>
<evidence type="ECO:0000256" key="4">
    <source>
        <dbReference type="ARBA" id="ARBA00022692"/>
    </source>
</evidence>
<evidence type="ECO:0000313" key="12">
    <source>
        <dbReference type="Proteomes" id="UP001596150"/>
    </source>
</evidence>
<protein>
    <recommendedName>
        <fullName evidence="9">Sec-independent protein translocase protein TatB</fullName>
    </recommendedName>
</protein>
<evidence type="ECO:0000256" key="9">
    <source>
        <dbReference type="HAMAP-Rule" id="MF_00237"/>
    </source>
</evidence>
<feature type="compositionally biased region" description="Low complexity" evidence="10">
    <location>
        <begin position="207"/>
        <end position="216"/>
    </location>
</feature>
<keyword evidence="7 9" id="KW-0811">Translocation</keyword>
<dbReference type="Proteomes" id="UP001596150">
    <property type="component" value="Unassembled WGS sequence"/>
</dbReference>
<feature type="compositionally biased region" description="Low complexity" evidence="10">
    <location>
        <begin position="141"/>
        <end position="151"/>
    </location>
</feature>
<dbReference type="Gene3D" id="1.20.5.3310">
    <property type="match status" value="1"/>
</dbReference>
<keyword evidence="2 9" id="KW-0813">Transport</keyword>
<dbReference type="InterPro" id="IPR003369">
    <property type="entry name" value="TatA/B/E"/>
</dbReference>
<sequence length="230" mass="23804">MLDIGWSELLLIAVVAIVVVGPKDLPPMLRALGRTVSKMRKMAGEFQGQFNEALKEAELDDVKKSFDELRGLNPLNDIKSSLSSLPEAIAKPSPSPVPPPADQPAQLMTDSDILPTPPPEVSKSPVEASKASASPVEASKTVEAVAPVVAPKPKRAAATKAVSAEGSVPKPRASRAKPKSIDGVAAVSAEAKAPARIRKPKPTVETAAPAASLSAANESVVASTTEESKT</sequence>
<keyword evidence="6 9" id="KW-1133">Transmembrane helix</keyword>
<accession>A0ABW0PV60</accession>
<evidence type="ECO:0000256" key="8">
    <source>
        <dbReference type="ARBA" id="ARBA00023136"/>
    </source>
</evidence>
<keyword evidence="8 9" id="KW-0472">Membrane</keyword>
<evidence type="ECO:0000256" key="1">
    <source>
        <dbReference type="ARBA" id="ARBA00004167"/>
    </source>
</evidence>
<proteinExistence type="inferred from homology"/>
<organism evidence="11 12">
    <name type="scientific">Kaistia terrae</name>
    <dbReference type="NCBI Taxonomy" id="537017"/>
    <lineage>
        <taxon>Bacteria</taxon>
        <taxon>Pseudomonadati</taxon>
        <taxon>Pseudomonadota</taxon>
        <taxon>Alphaproteobacteria</taxon>
        <taxon>Hyphomicrobiales</taxon>
        <taxon>Kaistiaceae</taxon>
        <taxon>Kaistia</taxon>
    </lineage>
</organism>
<keyword evidence="4 9" id="KW-0812">Transmembrane</keyword>
<dbReference type="PANTHER" id="PTHR33162:SF1">
    <property type="entry name" value="SEC-INDEPENDENT PROTEIN TRANSLOCASE PROTEIN TATA, CHLOROPLASTIC"/>
    <property type="match status" value="1"/>
</dbReference>
<comment type="subcellular location">
    <subcellularLocation>
        <location evidence="9">Cell membrane</location>
        <topology evidence="9">Single-pass membrane protein</topology>
    </subcellularLocation>
    <subcellularLocation>
        <location evidence="1">Membrane</location>
        <topology evidence="1">Single-pass membrane protein</topology>
    </subcellularLocation>
</comment>
<reference evidence="12" key="1">
    <citation type="journal article" date="2019" name="Int. J. Syst. Evol. Microbiol.">
        <title>The Global Catalogue of Microorganisms (GCM) 10K type strain sequencing project: providing services to taxonomists for standard genome sequencing and annotation.</title>
        <authorList>
            <consortium name="The Broad Institute Genomics Platform"/>
            <consortium name="The Broad Institute Genome Sequencing Center for Infectious Disease"/>
            <person name="Wu L."/>
            <person name="Ma J."/>
        </authorList>
    </citation>
    <scope>NUCLEOTIDE SEQUENCE [LARGE SCALE GENOMIC DNA]</scope>
    <source>
        <strain evidence="12">KACC 12633</strain>
    </source>
</reference>
<comment type="function">
    <text evidence="9">Part of the twin-arginine translocation (Tat) system that transports large folded proteins containing a characteristic twin-arginine motif in their signal peptide across membranes. Together with TatC, TatB is part of a receptor directly interacting with Tat signal peptides. TatB may form an oligomeric binding site that transiently accommodates folded Tat precursor proteins before their translocation.</text>
</comment>
<feature type="compositionally biased region" description="Low complexity" evidence="10">
    <location>
        <begin position="185"/>
        <end position="194"/>
    </location>
</feature>
<dbReference type="PRINTS" id="PR01506">
    <property type="entry name" value="TATBPROTEIN"/>
</dbReference>
<feature type="region of interest" description="Disordered" evidence="10">
    <location>
        <begin position="87"/>
        <end position="230"/>
    </location>
</feature>
<comment type="similarity">
    <text evidence="9">Belongs to the TatB family.</text>
</comment>
<evidence type="ECO:0000313" key="11">
    <source>
        <dbReference type="EMBL" id="MFC5515617.1"/>
    </source>
</evidence>
<dbReference type="InterPro" id="IPR018448">
    <property type="entry name" value="TatB"/>
</dbReference>
<evidence type="ECO:0000256" key="7">
    <source>
        <dbReference type="ARBA" id="ARBA00023010"/>
    </source>
</evidence>
<dbReference type="EMBL" id="JBHSML010000003">
    <property type="protein sequence ID" value="MFC5515617.1"/>
    <property type="molecule type" value="Genomic_DNA"/>
</dbReference>
<dbReference type="PANTHER" id="PTHR33162">
    <property type="entry name" value="SEC-INDEPENDENT PROTEIN TRANSLOCASE PROTEIN TATA, CHLOROPLASTIC"/>
    <property type="match status" value="1"/>
</dbReference>
<evidence type="ECO:0000256" key="3">
    <source>
        <dbReference type="ARBA" id="ARBA00022475"/>
    </source>
</evidence>
<feature type="compositionally biased region" description="Polar residues" evidence="10">
    <location>
        <begin position="220"/>
        <end position="230"/>
    </location>
</feature>
<dbReference type="Pfam" id="PF02416">
    <property type="entry name" value="TatA_B_E"/>
    <property type="match status" value="1"/>
</dbReference>
<evidence type="ECO:0000256" key="5">
    <source>
        <dbReference type="ARBA" id="ARBA00022927"/>
    </source>
</evidence>
<dbReference type="RefSeq" id="WP_266342147.1">
    <property type="nucleotide sequence ID" value="NZ_JAPKNH010000001.1"/>
</dbReference>
<gene>
    <name evidence="9 11" type="primary">tatB</name>
    <name evidence="11" type="ORF">ACFPP9_07535</name>
</gene>
<keyword evidence="5 9" id="KW-0653">Protein transport</keyword>
<comment type="caution">
    <text evidence="11">The sequence shown here is derived from an EMBL/GenBank/DDBJ whole genome shotgun (WGS) entry which is preliminary data.</text>
</comment>
<comment type="subunit">
    <text evidence="9">The Tat system comprises two distinct complexes: a TatABC complex, containing multiple copies of TatA, TatB and TatC subunits, and a separate TatA complex, containing only TatA subunits. Substrates initially bind to the TatABC complex, which probably triggers association of the separate TatA complex to form the active translocon.</text>
</comment>